<sequence length="426" mass="46727">MGAQNRRKLIQQAVFDELVSMMDPGTKPFVPKKGRCNVFMFVGLQGAGKTTTVTKLAYHYKRKGWKVALVCADTFRAGAFDQLKQNASKIKVPFYGSYTEADPVKVAKDGVDGFREEGFEIIIVDTSGRHKQEEGLFEEMVQVQEATSPDSILFVMDGSIGQAAFPQAQAFKQAVPVGGVIMTKLDGHAKGGGALAAVAATESPIVFIGKGEHIEDLEAFVPRSFVSKLLGMGDVSGLYEKLKDAVPKDQQNQEELMAKISQGKFSLRDMYEQFQNILNMGPLGQVMEMLPGMGNIMKQAGAAGVDSNAKLKHYMTIMDSMTDQELDRSEILTKRGPQRDSRIARISRGSGRSQREVEEVLLQYNNFSAMMGKMKGMNLGKGGNLSARNVNQIAQMMPQNVVGQMGGSNNVQNLIRQMNTMEKGKR</sequence>
<evidence type="ECO:0000313" key="11">
    <source>
        <dbReference type="EMBL" id="CAE2318982.1"/>
    </source>
</evidence>
<dbReference type="CDD" id="cd17875">
    <property type="entry name" value="SRP54_G"/>
    <property type="match status" value="1"/>
</dbReference>
<evidence type="ECO:0000256" key="7">
    <source>
        <dbReference type="ARBA" id="ARBA00023274"/>
    </source>
</evidence>
<evidence type="ECO:0000256" key="3">
    <source>
        <dbReference type="ARBA" id="ARBA00022801"/>
    </source>
</evidence>
<evidence type="ECO:0000256" key="5">
    <source>
        <dbReference type="ARBA" id="ARBA00023134"/>
    </source>
</evidence>
<dbReference type="FunFam" id="3.40.50.300:FF:000022">
    <property type="entry name" value="Signal recognition particle 54 kDa subunit"/>
    <property type="match status" value="1"/>
</dbReference>
<dbReference type="InterPro" id="IPR036891">
    <property type="entry name" value="Signal_recog_part_SRP54_M_sf"/>
</dbReference>
<keyword evidence="7" id="KW-0687">Ribonucleoprotein</keyword>
<proteinExistence type="inferred from homology"/>
<keyword evidence="6" id="KW-0733">Signal recognition particle</keyword>
<gene>
    <name evidence="11" type="ORF">NAES01612_LOCUS17217</name>
</gene>
<dbReference type="GO" id="GO:0006616">
    <property type="term" value="P:SRP-dependent cotranslational protein targeting to membrane, translocation"/>
    <property type="evidence" value="ECO:0007669"/>
    <property type="project" value="TreeGrafter"/>
</dbReference>
<dbReference type="GO" id="GO:0008312">
    <property type="term" value="F:7S RNA binding"/>
    <property type="evidence" value="ECO:0007669"/>
    <property type="project" value="InterPro"/>
</dbReference>
<accession>A0A7S4LA90</accession>
<dbReference type="GO" id="GO:0005829">
    <property type="term" value="C:cytosol"/>
    <property type="evidence" value="ECO:0007669"/>
    <property type="project" value="TreeGrafter"/>
</dbReference>
<evidence type="ECO:0000256" key="2">
    <source>
        <dbReference type="ARBA" id="ARBA00022741"/>
    </source>
</evidence>
<dbReference type="Gene3D" id="1.20.120.140">
    <property type="entry name" value="Signal recognition particle SRP54, nucleotide-binding domain"/>
    <property type="match status" value="1"/>
</dbReference>
<feature type="domain" description="SRP54-type proteins GTP-binding" evidence="10">
    <location>
        <begin position="204"/>
        <end position="217"/>
    </location>
</feature>
<dbReference type="InterPro" id="IPR003593">
    <property type="entry name" value="AAA+_ATPase"/>
</dbReference>
<dbReference type="Pfam" id="PF02978">
    <property type="entry name" value="SRP_SPB"/>
    <property type="match status" value="1"/>
</dbReference>
<dbReference type="GO" id="GO:0030942">
    <property type="term" value="F:endoplasmic reticulum signal peptide binding"/>
    <property type="evidence" value="ECO:0007669"/>
    <property type="project" value="TreeGrafter"/>
</dbReference>
<dbReference type="GO" id="GO:0005525">
    <property type="term" value="F:GTP binding"/>
    <property type="evidence" value="ECO:0007669"/>
    <property type="project" value="UniProtKB-KW"/>
</dbReference>
<dbReference type="GO" id="GO:0005786">
    <property type="term" value="C:signal recognition particle, endoplasmic reticulum targeting"/>
    <property type="evidence" value="ECO:0007669"/>
    <property type="project" value="UniProtKB-KW"/>
</dbReference>
<dbReference type="InterPro" id="IPR000897">
    <property type="entry name" value="SRP54_GTPase_dom"/>
</dbReference>
<dbReference type="Gene3D" id="1.10.260.30">
    <property type="entry name" value="Signal recognition particle, SRP54 subunit, M-domain"/>
    <property type="match status" value="1"/>
</dbReference>
<protein>
    <recommendedName>
        <fullName evidence="8">signal-recognition-particle GTPase</fullName>
        <ecNumber evidence="8">3.6.5.4</ecNumber>
    </recommendedName>
</protein>
<evidence type="ECO:0000256" key="4">
    <source>
        <dbReference type="ARBA" id="ARBA00022884"/>
    </source>
</evidence>
<evidence type="ECO:0000256" key="6">
    <source>
        <dbReference type="ARBA" id="ARBA00023135"/>
    </source>
</evidence>
<dbReference type="InterPro" id="IPR022941">
    <property type="entry name" value="SRP54"/>
</dbReference>
<comment type="catalytic activity">
    <reaction evidence="9">
        <text>GTP + H2O = GDP + phosphate + H(+)</text>
        <dbReference type="Rhea" id="RHEA:19669"/>
        <dbReference type="ChEBI" id="CHEBI:15377"/>
        <dbReference type="ChEBI" id="CHEBI:15378"/>
        <dbReference type="ChEBI" id="CHEBI:37565"/>
        <dbReference type="ChEBI" id="CHEBI:43474"/>
        <dbReference type="ChEBI" id="CHEBI:58189"/>
        <dbReference type="EC" id="3.6.5.4"/>
    </reaction>
    <physiologicalReaction direction="left-to-right" evidence="9">
        <dbReference type="Rhea" id="RHEA:19670"/>
    </physiologicalReaction>
</comment>
<name>A0A7S4LA90_9EUKA</name>
<organism evidence="11">
    <name type="scientific">Paramoeba aestuarina</name>
    <dbReference type="NCBI Taxonomy" id="180227"/>
    <lineage>
        <taxon>Eukaryota</taxon>
        <taxon>Amoebozoa</taxon>
        <taxon>Discosea</taxon>
        <taxon>Flabellinia</taxon>
        <taxon>Dactylopodida</taxon>
        <taxon>Paramoebidae</taxon>
        <taxon>Paramoeba</taxon>
    </lineage>
</organism>
<dbReference type="EMBL" id="HBKR01026282">
    <property type="protein sequence ID" value="CAE2318982.1"/>
    <property type="molecule type" value="Transcribed_RNA"/>
</dbReference>
<keyword evidence="2" id="KW-0547">Nucleotide-binding</keyword>
<dbReference type="PANTHER" id="PTHR11564">
    <property type="entry name" value="SIGNAL RECOGNITION PARTICLE 54K PROTEIN SRP54"/>
    <property type="match status" value="1"/>
</dbReference>
<evidence type="ECO:0000256" key="8">
    <source>
        <dbReference type="ARBA" id="ARBA00035672"/>
    </source>
</evidence>
<dbReference type="GO" id="GO:0003924">
    <property type="term" value="F:GTPase activity"/>
    <property type="evidence" value="ECO:0007669"/>
    <property type="project" value="InterPro"/>
</dbReference>
<comment type="similarity">
    <text evidence="1">Belongs to the GTP-binding SRP family. SRP54 subfamily.</text>
</comment>
<keyword evidence="3" id="KW-0378">Hydrolase</keyword>
<dbReference type="AlphaFoldDB" id="A0A7S4LA90"/>
<dbReference type="InterPro" id="IPR027417">
    <property type="entry name" value="P-loop_NTPase"/>
</dbReference>
<evidence type="ECO:0000256" key="1">
    <source>
        <dbReference type="ARBA" id="ARBA00005450"/>
    </source>
</evidence>
<reference evidence="11" key="1">
    <citation type="submission" date="2021-01" db="EMBL/GenBank/DDBJ databases">
        <authorList>
            <person name="Corre E."/>
            <person name="Pelletier E."/>
            <person name="Niang G."/>
            <person name="Scheremetjew M."/>
            <person name="Finn R."/>
            <person name="Kale V."/>
            <person name="Holt S."/>
            <person name="Cochrane G."/>
            <person name="Meng A."/>
            <person name="Brown T."/>
            <person name="Cohen L."/>
        </authorList>
    </citation>
    <scope>NUCLEOTIDE SEQUENCE</scope>
    <source>
        <strain evidence="11">SoJaBio B1-5/56/2</strain>
    </source>
</reference>
<dbReference type="SMART" id="SM00382">
    <property type="entry name" value="AAA"/>
    <property type="match status" value="1"/>
</dbReference>
<dbReference type="SUPFAM" id="SSF52540">
    <property type="entry name" value="P-loop containing nucleoside triphosphate hydrolases"/>
    <property type="match status" value="1"/>
</dbReference>
<keyword evidence="4" id="KW-0694">RNA-binding</keyword>
<dbReference type="PROSITE" id="PS00300">
    <property type="entry name" value="SRP54"/>
    <property type="match status" value="1"/>
</dbReference>
<dbReference type="Gene3D" id="3.40.50.300">
    <property type="entry name" value="P-loop containing nucleotide triphosphate hydrolases"/>
    <property type="match status" value="1"/>
</dbReference>
<dbReference type="InterPro" id="IPR042101">
    <property type="entry name" value="SRP54_N_sf"/>
</dbReference>
<keyword evidence="5" id="KW-0342">GTP-binding</keyword>
<evidence type="ECO:0000256" key="9">
    <source>
        <dbReference type="ARBA" id="ARBA00048157"/>
    </source>
</evidence>
<evidence type="ECO:0000259" key="10">
    <source>
        <dbReference type="PROSITE" id="PS00300"/>
    </source>
</evidence>
<dbReference type="InterPro" id="IPR004125">
    <property type="entry name" value="Signal_recog_particle_SRP54_M"/>
</dbReference>
<dbReference type="PANTHER" id="PTHR11564:SF5">
    <property type="entry name" value="SIGNAL RECOGNITION PARTICLE SUBUNIT SRP54"/>
    <property type="match status" value="1"/>
</dbReference>
<dbReference type="Pfam" id="PF00448">
    <property type="entry name" value="SRP54"/>
    <property type="match status" value="1"/>
</dbReference>
<dbReference type="EC" id="3.6.5.4" evidence="8"/>
<dbReference type="SMART" id="SM00962">
    <property type="entry name" value="SRP54"/>
    <property type="match status" value="1"/>
</dbReference>
<dbReference type="SUPFAM" id="SSF47446">
    <property type="entry name" value="Signal peptide-binding domain"/>
    <property type="match status" value="1"/>
</dbReference>